<dbReference type="EMBL" id="JACDUR010000009">
    <property type="protein sequence ID" value="MBA2896881.1"/>
    <property type="molecule type" value="Genomic_DNA"/>
</dbReference>
<reference evidence="1 2" key="1">
    <citation type="submission" date="2020-07" db="EMBL/GenBank/DDBJ databases">
        <title>Genomic Encyclopedia of Type Strains, Phase IV (KMG-IV): sequencing the most valuable type-strain genomes for metagenomic binning, comparative biology and taxonomic classification.</title>
        <authorList>
            <person name="Goeker M."/>
        </authorList>
    </citation>
    <scope>NUCLEOTIDE SEQUENCE [LARGE SCALE GENOMIC DNA]</scope>
    <source>
        <strain evidence="1 2">DSM 45533</strain>
    </source>
</reference>
<dbReference type="Proteomes" id="UP000530928">
    <property type="component" value="Unassembled WGS sequence"/>
</dbReference>
<comment type="caution">
    <text evidence="1">The sequence shown here is derived from an EMBL/GenBank/DDBJ whole genome shotgun (WGS) entry which is preliminary data.</text>
</comment>
<proteinExistence type="predicted"/>
<organism evidence="1 2">
    <name type="scientific">Nonomuraea soli</name>
    <dbReference type="NCBI Taxonomy" id="1032476"/>
    <lineage>
        <taxon>Bacteria</taxon>
        <taxon>Bacillati</taxon>
        <taxon>Actinomycetota</taxon>
        <taxon>Actinomycetes</taxon>
        <taxon>Streptosporangiales</taxon>
        <taxon>Streptosporangiaceae</taxon>
        <taxon>Nonomuraea</taxon>
    </lineage>
</organism>
<evidence type="ECO:0008006" key="3">
    <source>
        <dbReference type="Google" id="ProtNLM"/>
    </source>
</evidence>
<dbReference type="AlphaFoldDB" id="A0A7W0CT58"/>
<gene>
    <name evidence="1" type="ORF">HNR30_008272</name>
</gene>
<evidence type="ECO:0000313" key="2">
    <source>
        <dbReference type="Proteomes" id="UP000530928"/>
    </source>
</evidence>
<keyword evidence="2" id="KW-1185">Reference proteome</keyword>
<name>A0A7W0CT58_9ACTN</name>
<protein>
    <recommendedName>
        <fullName evidence="3">YtkA-like domain-containing protein</fullName>
    </recommendedName>
</protein>
<dbReference type="RefSeq" id="WP_181615570.1">
    <property type="nucleotide sequence ID" value="NZ_BAABAM010000008.1"/>
</dbReference>
<evidence type="ECO:0000313" key="1">
    <source>
        <dbReference type="EMBL" id="MBA2896881.1"/>
    </source>
</evidence>
<sequence>MKRLLGVLALVAVAVAVFVLGRGDDPVSVAVTGASYAVRVEIGGEVEVRVTSGRADTVTIAASMPSMGHAAPEVSARLAGAGRFVAGGEMLSMAGLWQLSIRLTGPAGEETLTVQAPVSAAR</sequence>
<accession>A0A7W0CT58</accession>